<evidence type="ECO:0000256" key="1">
    <source>
        <dbReference type="SAM" id="MobiDB-lite"/>
    </source>
</evidence>
<evidence type="ECO:0008006" key="4">
    <source>
        <dbReference type="Google" id="ProtNLM"/>
    </source>
</evidence>
<accession>A0A8H6J4I5</accession>
<protein>
    <recommendedName>
        <fullName evidence="4">RING-type domain-containing protein</fullName>
    </recommendedName>
</protein>
<gene>
    <name evidence="2" type="ORF">CSOJ01_08990</name>
</gene>
<comment type="caution">
    <text evidence="2">The sequence shown here is derived from an EMBL/GenBank/DDBJ whole genome shotgun (WGS) entry which is preliminary data.</text>
</comment>
<organism evidence="2 3">
    <name type="scientific">Colletotrichum sojae</name>
    <dbReference type="NCBI Taxonomy" id="2175907"/>
    <lineage>
        <taxon>Eukaryota</taxon>
        <taxon>Fungi</taxon>
        <taxon>Dikarya</taxon>
        <taxon>Ascomycota</taxon>
        <taxon>Pezizomycotina</taxon>
        <taxon>Sordariomycetes</taxon>
        <taxon>Hypocreomycetidae</taxon>
        <taxon>Glomerellales</taxon>
        <taxon>Glomerellaceae</taxon>
        <taxon>Colletotrichum</taxon>
        <taxon>Colletotrichum orchidearum species complex</taxon>
    </lineage>
</organism>
<name>A0A8H6J4I5_9PEZI</name>
<evidence type="ECO:0000313" key="3">
    <source>
        <dbReference type="Proteomes" id="UP000652219"/>
    </source>
</evidence>
<proteinExistence type="predicted"/>
<dbReference type="InterPro" id="IPR013083">
    <property type="entry name" value="Znf_RING/FYVE/PHD"/>
</dbReference>
<reference evidence="2 3" key="1">
    <citation type="journal article" date="2020" name="Phytopathology">
        <title>Genome Sequence Resources of Colletotrichum truncatum, C. plurivorum, C. musicola, and C. sojae: Four Species Pathogenic to Soybean (Glycine max).</title>
        <authorList>
            <person name="Rogerio F."/>
            <person name="Boufleur T.R."/>
            <person name="Ciampi-Guillardi M."/>
            <person name="Sukno S.A."/>
            <person name="Thon M.R."/>
            <person name="Massola Junior N.S."/>
            <person name="Baroncelli R."/>
        </authorList>
    </citation>
    <scope>NUCLEOTIDE SEQUENCE [LARGE SCALE GENOMIC DNA]</scope>
    <source>
        <strain evidence="2 3">LFN0009</strain>
    </source>
</reference>
<feature type="region of interest" description="Disordered" evidence="1">
    <location>
        <begin position="20"/>
        <end position="39"/>
    </location>
</feature>
<dbReference type="AlphaFoldDB" id="A0A8H6J4I5"/>
<sequence length="568" mass="66815">MCIRLWRRYFCPKAPNFQPLEPERHDKGPYRHPSPSTAVPDHHLQLEDLNVYRENAEDPSAEVPKDKHIHWIKNWIRCAHVDHNHCFRHLCTKDEIWPKKIQHIEGACPYCTGDIDMHVEDQEDVKAEFDVHTRIPVIPIGNGRDRQLLHHLDSYKDRYLGQLLKLLLCVLMKPLLELNNNSEWFQAMHTASPEVWCKLNRGHTGHDDYVCKNEQRHHHEKEWRVNLAFAIRKTEAEAILKHVHSKNGGQIGFFELNQPEDVASPLVRPSLDEAMDEGFPENGYPKNQTEYVKLSDDLYTRRLNRLLGLSVACRRALELRGRRVSQAEPTRRFFKTHHIKWIDWEVWIHSLNRRKCFLDWVYQFLARDAGLDEEVMMYFGGALLAILNPWPNHEFQNHPSHPEPQAFEPHSVAWDVLEECVYWLEYHWPLNGTDGTDRSMKSLKFSVSQTEQLLSIIRRNRELEEQDMALRNRSAESRTSMFKVSAEKAIAEGSTTCVICQHGWNDLPFHEPVKMPCCRSYIGRRCLKQYLAKQKIHGRRWRRERDESPEPVPSAPDWNCMLCRGKIG</sequence>
<evidence type="ECO:0000313" key="2">
    <source>
        <dbReference type="EMBL" id="KAF6806203.1"/>
    </source>
</evidence>
<dbReference type="Gene3D" id="3.30.40.10">
    <property type="entry name" value="Zinc/RING finger domain, C3HC4 (zinc finger)"/>
    <property type="match status" value="1"/>
</dbReference>
<keyword evidence="3" id="KW-1185">Reference proteome</keyword>
<dbReference type="Proteomes" id="UP000652219">
    <property type="component" value="Unassembled WGS sequence"/>
</dbReference>
<dbReference type="EMBL" id="WIGN01000164">
    <property type="protein sequence ID" value="KAF6806203.1"/>
    <property type="molecule type" value="Genomic_DNA"/>
</dbReference>